<reference evidence="1 2" key="2">
    <citation type="journal article" date="2018" name="Nature">
        <title>Mutant phenotypes for thousands of bacterial genes of unknown function.</title>
        <authorList>
            <person name="Price M.N."/>
            <person name="Wetmore K.M."/>
            <person name="Waters R.J."/>
            <person name="Callaghan M."/>
            <person name="Ray J."/>
            <person name="Liu H."/>
            <person name="Kuehl J.V."/>
            <person name="Melnyk R.A."/>
            <person name="Lamson J.S."/>
            <person name="Suh Y."/>
            <person name="Carlson H.K."/>
            <person name="Esquivel Z."/>
            <person name="Sadeeshkumar H."/>
            <person name="Chakraborty R."/>
            <person name="Zane G.M."/>
            <person name="Rubin B.E."/>
            <person name="Wall J.D."/>
            <person name="Visel A."/>
            <person name="Bristow J."/>
            <person name="Blow M.J."/>
            <person name="Arkin A.P."/>
            <person name="Deutschbauer A.M."/>
        </authorList>
    </citation>
    <scope>NUCLEOTIDE SEQUENCE [LARGE SCALE GENOMIC DNA]</scope>
    <source>
        <strain evidence="1 2">FW300-N2C3</strain>
    </source>
</reference>
<proteinExistence type="predicted"/>
<reference evidence="2" key="1">
    <citation type="submission" date="2015-09" db="EMBL/GenBank/DDBJ databases">
        <title>Whole genome sequence of Pseudomonas fluorescens FW300-N2C3.</title>
        <authorList>
            <person name="Ray J."/>
            <person name="Melnyk R."/>
            <person name="Deutschbauer A."/>
        </authorList>
    </citation>
    <scope>NUCLEOTIDE SEQUENCE [LARGE SCALE GENOMIC DNA]</scope>
    <source>
        <strain evidence="2">FW300-N2C3</strain>
    </source>
</reference>
<protein>
    <submittedName>
        <fullName evidence="1">Uncharacterized protein</fullName>
    </submittedName>
</protein>
<dbReference type="AlphaFoldDB" id="A0A0N9WTZ7"/>
<organism evidence="1 2">
    <name type="scientific">Pseudomonas fluorescens</name>
    <dbReference type="NCBI Taxonomy" id="294"/>
    <lineage>
        <taxon>Bacteria</taxon>
        <taxon>Pseudomonadati</taxon>
        <taxon>Pseudomonadota</taxon>
        <taxon>Gammaproteobacteria</taxon>
        <taxon>Pseudomonadales</taxon>
        <taxon>Pseudomonadaceae</taxon>
        <taxon>Pseudomonas</taxon>
    </lineage>
</organism>
<name>A0A0N9WTZ7_PSEFL</name>
<dbReference type="Proteomes" id="UP000059425">
    <property type="component" value="Chromosome"/>
</dbReference>
<accession>A0A0N9WTZ7</accession>
<evidence type="ECO:0000313" key="2">
    <source>
        <dbReference type="Proteomes" id="UP000059425"/>
    </source>
</evidence>
<sequence>MGVPIFLVPIFLFIFLLGTNQALDLKPTQICGLPLKNRNLIFFGNMKIQRPLQSNPLQS</sequence>
<gene>
    <name evidence="1" type="ORF">AO356_04170</name>
</gene>
<dbReference type="EMBL" id="CP012831">
    <property type="protein sequence ID" value="ALI06013.1"/>
    <property type="molecule type" value="Genomic_DNA"/>
</dbReference>
<evidence type="ECO:0000313" key="1">
    <source>
        <dbReference type="EMBL" id="ALI06013.1"/>
    </source>
</evidence>